<dbReference type="EMBL" id="BGZK01000680">
    <property type="protein sequence ID" value="GBP55871.1"/>
    <property type="molecule type" value="Genomic_DNA"/>
</dbReference>
<dbReference type="OrthoDB" id="6625421at2759"/>
<comment type="caution">
    <text evidence="2">The sequence shown here is derived from an EMBL/GenBank/DDBJ whole genome shotgun (WGS) entry which is preliminary data.</text>
</comment>
<sequence>MKGTSMPQGGTDVHLRRESSGTASRRSLLATRLLLISSEDRETAEKQKYRATTKYRDRLQLTENKQTTDVTDLCGLKGDVVTRIERGTLRWFGHLERINESRQITQIYRANVCDEKVARVALENSMQTILLAY</sequence>
<protein>
    <submittedName>
        <fullName evidence="2">Uncharacterized protein</fullName>
    </submittedName>
</protein>
<name>A0A4C1WWY9_EUMVA</name>
<gene>
    <name evidence="2" type="ORF">EVAR_89696_1</name>
</gene>
<accession>A0A4C1WWY9</accession>
<dbReference type="Proteomes" id="UP000299102">
    <property type="component" value="Unassembled WGS sequence"/>
</dbReference>
<organism evidence="2 3">
    <name type="scientific">Eumeta variegata</name>
    <name type="common">Bagworm moth</name>
    <name type="synonym">Eumeta japonica</name>
    <dbReference type="NCBI Taxonomy" id="151549"/>
    <lineage>
        <taxon>Eukaryota</taxon>
        <taxon>Metazoa</taxon>
        <taxon>Ecdysozoa</taxon>
        <taxon>Arthropoda</taxon>
        <taxon>Hexapoda</taxon>
        <taxon>Insecta</taxon>
        <taxon>Pterygota</taxon>
        <taxon>Neoptera</taxon>
        <taxon>Endopterygota</taxon>
        <taxon>Lepidoptera</taxon>
        <taxon>Glossata</taxon>
        <taxon>Ditrysia</taxon>
        <taxon>Tineoidea</taxon>
        <taxon>Psychidae</taxon>
        <taxon>Oiketicinae</taxon>
        <taxon>Eumeta</taxon>
    </lineage>
</organism>
<dbReference type="AlphaFoldDB" id="A0A4C1WWY9"/>
<keyword evidence="3" id="KW-1185">Reference proteome</keyword>
<evidence type="ECO:0000313" key="2">
    <source>
        <dbReference type="EMBL" id="GBP55871.1"/>
    </source>
</evidence>
<evidence type="ECO:0000256" key="1">
    <source>
        <dbReference type="SAM" id="MobiDB-lite"/>
    </source>
</evidence>
<feature type="region of interest" description="Disordered" evidence="1">
    <location>
        <begin position="1"/>
        <end position="24"/>
    </location>
</feature>
<reference evidence="2 3" key="1">
    <citation type="journal article" date="2019" name="Commun. Biol.">
        <title>The bagworm genome reveals a unique fibroin gene that provides high tensile strength.</title>
        <authorList>
            <person name="Kono N."/>
            <person name="Nakamura H."/>
            <person name="Ohtoshi R."/>
            <person name="Tomita M."/>
            <person name="Numata K."/>
            <person name="Arakawa K."/>
        </authorList>
    </citation>
    <scope>NUCLEOTIDE SEQUENCE [LARGE SCALE GENOMIC DNA]</scope>
</reference>
<evidence type="ECO:0000313" key="3">
    <source>
        <dbReference type="Proteomes" id="UP000299102"/>
    </source>
</evidence>
<proteinExistence type="predicted"/>